<dbReference type="Proteomes" id="UP000037185">
    <property type="component" value="Unassembled WGS sequence"/>
</dbReference>
<dbReference type="EMBL" id="LGSP01000078">
    <property type="protein sequence ID" value="KNE79628.1"/>
    <property type="molecule type" value="Genomic_DNA"/>
</dbReference>
<gene>
    <name evidence="1" type="ORF">ADZ36_26675</name>
</gene>
<comment type="caution">
    <text evidence="1">The sequence shown here is derived from an EMBL/GenBank/DDBJ whole genome shotgun (WGS) entry which is preliminary data.</text>
</comment>
<accession>A0ACC4W512</accession>
<sequence>MGHPAHLRGERVRRLPPLRAGEPPWYPPLLLCSFALTAYAGTRLLGGDDPLGVVLWVVGAALLHDLVLLPLYTAADRAAGALPLPRRPALRGSGADGAAPDAAGTPARYPPGINHLRIPALLSGLLLLVWWPLVSGPPARYERSTGLSADGFTERWLLMTAALFALSAGWALLSALRRRARR</sequence>
<evidence type="ECO:0000313" key="1">
    <source>
        <dbReference type="EMBL" id="KNE79628.1"/>
    </source>
</evidence>
<evidence type="ECO:0000313" key="2">
    <source>
        <dbReference type="Proteomes" id="UP000037185"/>
    </source>
</evidence>
<reference evidence="1" key="1">
    <citation type="submission" date="2015-07" db="EMBL/GenBank/DDBJ databases">
        <title>Draft genome sequence of Streptomyces fradiae, a resistant strain to nitron-oligomycin.</title>
        <authorList>
            <person name="Vatlin A.A."/>
            <person name="Bekker O.B."/>
            <person name="Danilenko V.N."/>
        </authorList>
    </citation>
    <scope>NUCLEOTIDE SEQUENCE</scope>
    <source>
        <strain evidence="1">Olg1-1</strain>
    </source>
</reference>
<name>A0ACC4W512_STRFR</name>
<proteinExistence type="predicted"/>
<keyword evidence="2" id="KW-1185">Reference proteome</keyword>
<protein>
    <submittedName>
        <fullName evidence="1">Uncharacterized protein</fullName>
    </submittedName>
</protein>
<organism evidence="1 2">
    <name type="scientific">Streptomyces fradiae</name>
    <name type="common">Streptomyces roseoflavus</name>
    <dbReference type="NCBI Taxonomy" id="1906"/>
    <lineage>
        <taxon>Bacteria</taxon>
        <taxon>Bacillati</taxon>
        <taxon>Actinomycetota</taxon>
        <taxon>Actinomycetes</taxon>
        <taxon>Kitasatosporales</taxon>
        <taxon>Streptomycetaceae</taxon>
        <taxon>Streptomyces</taxon>
    </lineage>
</organism>